<evidence type="ECO:0000313" key="1">
    <source>
        <dbReference type="EMBL" id="SDF03916.1"/>
    </source>
</evidence>
<proteinExistence type="predicted"/>
<reference evidence="2" key="1">
    <citation type="submission" date="2016-10" db="EMBL/GenBank/DDBJ databases">
        <authorList>
            <person name="Varghese N."/>
            <person name="Submissions S."/>
        </authorList>
    </citation>
    <scope>NUCLEOTIDE SEQUENCE [LARGE SCALE GENOMIC DNA]</scope>
    <source>
        <strain evidence="2">IBRC-M 10760</strain>
    </source>
</reference>
<dbReference type="AlphaFoldDB" id="A0A1G7HUC3"/>
<dbReference type="Pfam" id="PF20575">
    <property type="entry name" value="HTH_63"/>
    <property type="match status" value="1"/>
</dbReference>
<protein>
    <submittedName>
        <fullName evidence="1">Uncharacterized protein</fullName>
    </submittedName>
</protein>
<dbReference type="InterPro" id="IPR046783">
    <property type="entry name" value="HTH_63"/>
</dbReference>
<sequence length="172" mass="19106">MTTETTAERVTVDLHVRSLTPRAGHGRQEAVIERLERLADTGQIHEFSVHVWGRQVSLSTAAARTDAGQNVLDRVERFRDWAADTDRSISSFFETRRVSSQMTEESYVALVLPMFTFAEYHDGELAFVAPCSDGDGVCTVTDRLDTLEHSTTVTETLEADGNGQLIAEEAEE</sequence>
<dbReference type="EMBL" id="FNBK01000003">
    <property type="protein sequence ID" value="SDF03916.1"/>
    <property type="molecule type" value="Genomic_DNA"/>
</dbReference>
<name>A0A1G7HUC3_9EURY</name>
<gene>
    <name evidence="1" type="ORF">SAMN05216218_103159</name>
</gene>
<organism evidence="1 2">
    <name type="scientific">Halorientalis regularis</name>
    <dbReference type="NCBI Taxonomy" id="660518"/>
    <lineage>
        <taxon>Archaea</taxon>
        <taxon>Methanobacteriati</taxon>
        <taxon>Methanobacteriota</taxon>
        <taxon>Stenosarchaea group</taxon>
        <taxon>Halobacteria</taxon>
        <taxon>Halobacteriales</taxon>
        <taxon>Haloarculaceae</taxon>
        <taxon>Halorientalis</taxon>
    </lineage>
</organism>
<dbReference type="Proteomes" id="UP000199076">
    <property type="component" value="Unassembled WGS sequence"/>
</dbReference>
<keyword evidence="2" id="KW-1185">Reference proteome</keyword>
<evidence type="ECO:0000313" key="2">
    <source>
        <dbReference type="Proteomes" id="UP000199076"/>
    </source>
</evidence>
<dbReference type="RefSeq" id="WP_092688830.1">
    <property type="nucleotide sequence ID" value="NZ_FNBK01000003.1"/>
</dbReference>
<accession>A0A1G7HUC3</accession>
<dbReference type="OrthoDB" id="204263at2157"/>